<evidence type="ECO:0000256" key="18">
    <source>
        <dbReference type="SAM" id="Phobius"/>
    </source>
</evidence>
<reference evidence="20" key="1">
    <citation type="submission" date="2021-03" db="EMBL/GenBank/DDBJ databases">
        <title>Chromosome level genome of the anhydrobiotic midge Polypedilum vanderplanki.</title>
        <authorList>
            <person name="Yoshida Y."/>
            <person name="Kikawada T."/>
            <person name="Gusev O."/>
        </authorList>
    </citation>
    <scope>NUCLEOTIDE SEQUENCE</scope>
    <source>
        <strain evidence="20">NIAS01</strain>
        <tissue evidence="20">Whole body or cell culture</tissue>
    </source>
</reference>
<comment type="subcellular location">
    <subcellularLocation>
        <location evidence="16">Postsynaptic cell membrane</location>
        <topology evidence="16">Multi-pass membrane protein</topology>
    </subcellularLocation>
</comment>
<comment type="caution">
    <text evidence="20">The sequence shown here is derived from an EMBL/GenBank/DDBJ whole genome shotgun (WGS) entry which is preliminary data.</text>
</comment>
<gene>
    <name evidence="20" type="ORF">PVAND_002235</name>
</gene>
<evidence type="ECO:0000256" key="9">
    <source>
        <dbReference type="ARBA" id="ARBA00023136"/>
    </source>
</evidence>
<evidence type="ECO:0000256" key="14">
    <source>
        <dbReference type="ARBA" id="ARBA00023286"/>
    </source>
</evidence>
<dbReference type="GO" id="GO:0007271">
    <property type="term" value="P:synaptic transmission, cholinergic"/>
    <property type="evidence" value="ECO:0007669"/>
    <property type="project" value="UniProtKB-ARBA"/>
</dbReference>
<dbReference type="GO" id="GO:0045211">
    <property type="term" value="C:postsynaptic membrane"/>
    <property type="evidence" value="ECO:0007669"/>
    <property type="project" value="UniProtKB-SubCell"/>
</dbReference>
<keyword evidence="12" id="KW-0325">Glycoprotein</keyword>
<keyword evidence="15" id="KW-0407">Ion channel</keyword>
<sequence length="128" mass="14618">MESEEVTMSMSTLDVDPPPTQQDRVKSPIMKNPGYSHLHCPTELHRSCFCVRFIAEHTRMLEDSVKVKEDWKYVAMVLDRLFLWIFTLAVLAGTAGIILQAPTLYDDRVPIDKKFAEFASSTVVRCPQ</sequence>
<keyword evidence="4 18" id="KW-0812">Transmembrane</keyword>
<evidence type="ECO:0000256" key="13">
    <source>
        <dbReference type="ARBA" id="ARBA00023257"/>
    </source>
</evidence>
<feature type="compositionally biased region" description="Polar residues" evidence="17">
    <location>
        <begin position="1"/>
        <end position="12"/>
    </location>
</feature>
<dbReference type="Pfam" id="PF02932">
    <property type="entry name" value="Neur_chan_memb"/>
    <property type="match status" value="1"/>
</dbReference>
<dbReference type="GO" id="GO:0098655">
    <property type="term" value="P:monoatomic cation transmembrane transport"/>
    <property type="evidence" value="ECO:0007669"/>
    <property type="project" value="UniProtKB-ARBA"/>
</dbReference>
<dbReference type="Gene3D" id="1.20.58.390">
    <property type="entry name" value="Neurotransmitter-gated ion-channel transmembrane domain"/>
    <property type="match status" value="1"/>
</dbReference>
<evidence type="ECO:0000256" key="1">
    <source>
        <dbReference type="ARBA" id="ARBA00009237"/>
    </source>
</evidence>
<keyword evidence="5" id="KW-0732">Signal</keyword>
<proteinExistence type="inferred from homology"/>
<evidence type="ECO:0000313" key="20">
    <source>
        <dbReference type="EMBL" id="KAG5672076.1"/>
    </source>
</evidence>
<evidence type="ECO:0000256" key="10">
    <source>
        <dbReference type="ARBA" id="ARBA00023157"/>
    </source>
</evidence>
<feature type="transmembrane region" description="Helical" evidence="18">
    <location>
        <begin position="81"/>
        <end position="105"/>
    </location>
</feature>
<evidence type="ECO:0000256" key="11">
    <source>
        <dbReference type="ARBA" id="ARBA00023170"/>
    </source>
</evidence>
<dbReference type="EMBL" id="JADBJN010000003">
    <property type="protein sequence ID" value="KAG5672076.1"/>
    <property type="molecule type" value="Genomic_DNA"/>
</dbReference>
<keyword evidence="7" id="KW-0770">Synapse</keyword>
<evidence type="ECO:0000256" key="6">
    <source>
        <dbReference type="ARBA" id="ARBA00022989"/>
    </source>
</evidence>
<keyword evidence="3" id="KW-1003">Cell membrane</keyword>
<feature type="region of interest" description="Disordered" evidence="17">
    <location>
        <begin position="1"/>
        <end position="28"/>
    </location>
</feature>
<keyword evidence="11" id="KW-0675">Receptor</keyword>
<protein>
    <recommendedName>
        <fullName evidence="19">Neurotransmitter-gated ion-channel transmembrane domain-containing protein</fullName>
    </recommendedName>
</protein>
<evidence type="ECO:0000256" key="12">
    <source>
        <dbReference type="ARBA" id="ARBA00023180"/>
    </source>
</evidence>
<evidence type="ECO:0000256" key="17">
    <source>
        <dbReference type="SAM" id="MobiDB-lite"/>
    </source>
</evidence>
<evidence type="ECO:0000313" key="21">
    <source>
        <dbReference type="Proteomes" id="UP001107558"/>
    </source>
</evidence>
<comment type="similarity">
    <text evidence="1">Belongs to the ligand-gated ion channel (TC 1.A.9) family. Acetylcholine receptor (TC 1.A.9.1) subfamily.</text>
</comment>
<organism evidence="20 21">
    <name type="scientific">Polypedilum vanderplanki</name>
    <name type="common">Sleeping chironomid midge</name>
    <dbReference type="NCBI Taxonomy" id="319348"/>
    <lineage>
        <taxon>Eukaryota</taxon>
        <taxon>Metazoa</taxon>
        <taxon>Ecdysozoa</taxon>
        <taxon>Arthropoda</taxon>
        <taxon>Hexapoda</taxon>
        <taxon>Insecta</taxon>
        <taxon>Pterygota</taxon>
        <taxon>Neoptera</taxon>
        <taxon>Endopterygota</taxon>
        <taxon>Diptera</taxon>
        <taxon>Nematocera</taxon>
        <taxon>Chironomoidea</taxon>
        <taxon>Chironomidae</taxon>
        <taxon>Chironominae</taxon>
        <taxon>Polypedilum</taxon>
        <taxon>Polypedilum</taxon>
    </lineage>
</organism>
<evidence type="ECO:0000256" key="4">
    <source>
        <dbReference type="ARBA" id="ARBA00022692"/>
    </source>
</evidence>
<keyword evidence="8" id="KW-0406">Ion transport</keyword>
<keyword evidence="13" id="KW-0628">Postsynaptic cell membrane</keyword>
<dbReference type="SUPFAM" id="SSF90112">
    <property type="entry name" value="Neurotransmitter-gated ion-channel transmembrane pore"/>
    <property type="match status" value="1"/>
</dbReference>
<keyword evidence="21" id="KW-1185">Reference proteome</keyword>
<evidence type="ECO:0000259" key="19">
    <source>
        <dbReference type="Pfam" id="PF02932"/>
    </source>
</evidence>
<dbReference type="InterPro" id="IPR038050">
    <property type="entry name" value="Neuro_actylchol_rec"/>
</dbReference>
<accession>A0A9J6BQD3</accession>
<evidence type="ECO:0000256" key="5">
    <source>
        <dbReference type="ARBA" id="ARBA00022729"/>
    </source>
</evidence>
<keyword evidence="2" id="KW-0813">Transport</keyword>
<name>A0A9J6BQD3_POLVA</name>
<keyword evidence="6 18" id="KW-1133">Transmembrane helix</keyword>
<evidence type="ECO:0000256" key="7">
    <source>
        <dbReference type="ARBA" id="ARBA00023018"/>
    </source>
</evidence>
<keyword evidence="9 18" id="KW-0472">Membrane</keyword>
<dbReference type="AlphaFoldDB" id="A0A9J6BQD3"/>
<dbReference type="InterPro" id="IPR006029">
    <property type="entry name" value="Neurotrans-gated_channel_TM"/>
</dbReference>
<evidence type="ECO:0000256" key="8">
    <source>
        <dbReference type="ARBA" id="ARBA00023065"/>
    </source>
</evidence>
<dbReference type="FunFam" id="1.20.58.390:FF:000022">
    <property type="entry name" value="Nicotinic acetylcholine receptor subunit alpha4"/>
    <property type="match status" value="1"/>
</dbReference>
<dbReference type="Proteomes" id="UP001107558">
    <property type="component" value="Chromosome 3"/>
</dbReference>
<evidence type="ECO:0000256" key="3">
    <source>
        <dbReference type="ARBA" id="ARBA00022475"/>
    </source>
</evidence>
<dbReference type="OrthoDB" id="5975154at2759"/>
<feature type="domain" description="Neurotransmitter-gated ion-channel transmembrane" evidence="19">
    <location>
        <begin position="19"/>
        <end position="97"/>
    </location>
</feature>
<dbReference type="InterPro" id="IPR036719">
    <property type="entry name" value="Neuro-gated_channel_TM_sf"/>
</dbReference>
<evidence type="ECO:0000256" key="16">
    <source>
        <dbReference type="ARBA" id="ARBA00034104"/>
    </source>
</evidence>
<keyword evidence="14" id="KW-1071">Ligand-gated ion channel</keyword>
<evidence type="ECO:0000256" key="2">
    <source>
        <dbReference type="ARBA" id="ARBA00022448"/>
    </source>
</evidence>
<keyword evidence="10" id="KW-1015">Disulfide bond</keyword>
<evidence type="ECO:0000256" key="15">
    <source>
        <dbReference type="ARBA" id="ARBA00023303"/>
    </source>
</evidence>